<dbReference type="InParanoid" id="M4E2Z6"/>
<reference evidence="3" key="3">
    <citation type="submission" date="2023-03" db="UniProtKB">
        <authorList>
            <consortium name="EnsemblPlants"/>
        </authorList>
    </citation>
    <scope>IDENTIFICATION</scope>
    <source>
        <strain evidence="3">cv. Chiifu-401-42</strain>
    </source>
</reference>
<feature type="region of interest" description="Disordered" evidence="1">
    <location>
        <begin position="531"/>
        <end position="730"/>
    </location>
</feature>
<dbReference type="PANTHER" id="PTHR31704">
    <property type="entry name" value="MYB/SANT-LIKE DNA-BINDING DOMAIN PROTEIN-RELATED"/>
    <property type="match status" value="1"/>
</dbReference>
<feature type="domain" description="Myb/SANT-like" evidence="2">
    <location>
        <begin position="246"/>
        <end position="315"/>
    </location>
</feature>
<evidence type="ECO:0000313" key="4">
    <source>
        <dbReference type="Proteomes" id="UP000011750"/>
    </source>
</evidence>
<reference evidence="3 4" key="2">
    <citation type="journal article" date="2018" name="Hortic Res">
        <title>Improved Brassica rapa reference genome by single-molecule sequencing and chromosome conformation capture technologies.</title>
        <authorList>
            <person name="Zhang L."/>
            <person name="Cai X."/>
            <person name="Wu J."/>
            <person name="Liu M."/>
            <person name="Grob S."/>
            <person name="Cheng F."/>
            <person name="Liang J."/>
            <person name="Cai C."/>
            <person name="Liu Z."/>
            <person name="Liu B."/>
            <person name="Wang F."/>
            <person name="Li S."/>
            <person name="Liu F."/>
            <person name="Li X."/>
            <person name="Cheng L."/>
            <person name="Yang W."/>
            <person name="Li M.H."/>
            <person name="Grossniklaus U."/>
            <person name="Zheng H."/>
            <person name="Wang X."/>
        </authorList>
    </citation>
    <scope>NUCLEOTIDE SEQUENCE [LARGE SCALE GENOMIC DNA]</scope>
    <source>
        <strain evidence="3 4">cv. Chiifu-401-42</strain>
    </source>
</reference>
<dbReference type="Gramene" id="Bra023147.1">
    <property type="protein sequence ID" value="Bra023147.1-P"/>
    <property type="gene ID" value="Bra023147"/>
</dbReference>
<sequence length="730" mass="82066">MDDGTFLSVGCYEFATVLLTVATLRIRVDASFGFQKGTDSDEEVALHVLKRICISSFTLKTTLHFTRRLSLAVSRTGDLWKTGTALGRIKMFPYVSNNEGTMMCGHRGDEHPGDDMLGGGTLKKTPLDIWQNKRCTHRHMGKTGHVASYSLDINLIYNVGHEDNAEGVRGDEHPGDDMLGGGTLKKTPLGMESNRWQSLNSQRQADINLPNGTSSRNGGNFKWTSSTLLRLLELYDQAADMNKYRIKDPTPFAKQFMVEKFNQEFGLDISYKFFFEKLDTMKKKYKKYKELLNSTGISVDPITSEIDASESWWKDRETCKIVHAFRRKPPQGCDIMEHCFRLYNVQSQSQYSANQRREEMRNEDTNEDMLYEDTYDGEMSDDQDPDTQENEEVYRVNINDETRPSNNFIRAQPRKSSATVDPIKIPGSRVQQRGKARRGSTSQRPSVNSVLHGSGSRGSKKKQSFETTLTDTMAGFREFQRQSLQQLRPNLFDQEDYDDFDVAVQFLQALTGFTRDDQYMGKRLSYGNPFGSPSSGGIHSGSLSSGGNKSWGKTVNGQGGQQQRTSHWGSPPAAQQWGTPPAAQQWGTPPAAPQWGAPPSPHQWSTPPNSLQWGTTANAQQWSSPPVAPQWGTTSPTQPWSSPSNDQQWSSPPTNVQYGFSLETQTKSTRIAEERVVEETPVPTSTNSQRRVSPTQMSRTRKSRGLFNICRTQRGLNLNETHQTDSEDEA</sequence>
<proteinExistence type="predicted"/>
<feature type="compositionally biased region" description="Polar residues" evidence="1">
    <location>
        <begin position="602"/>
        <end position="624"/>
    </location>
</feature>
<evidence type="ECO:0000256" key="1">
    <source>
        <dbReference type="SAM" id="MobiDB-lite"/>
    </source>
</evidence>
<feature type="compositionally biased region" description="Polar residues" evidence="1">
    <location>
        <begin position="404"/>
        <end position="419"/>
    </location>
</feature>
<feature type="compositionally biased region" description="Low complexity" evidence="1">
    <location>
        <begin position="531"/>
        <end position="547"/>
    </location>
</feature>
<protein>
    <recommendedName>
        <fullName evidence="2">Myb/SANT-like domain-containing protein</fullName>
    </recommendedName>
</protein>
<evidence type="ECO:0000313" key="3">
    <source>
        <dbReference type="EnsemblPlants" id="Bra023147.1-P"/>
    </source>
</evidence>
<keyword evidence="4" id="KW-1185">Reference proteome</keyword>
<dbReference type="Proteomes" id="UP000011750">
    <property type="component" value="Chromosome A09"/>
</dbReference>
<feature type="compositionally biased region" description="Low complexity" evidence="1">
    <location>
        <begin position="633"/>
        <end position="644"/>
    </location>
</feature>
<feature type="compositionally biased region" description="Polar residues" evidence="1">
    <location>
        <begin position="645"/>
        <end position="669"/>
    </location>
</feature>
<organism evidence="3 4">
    <name type="scientific">Brassica campestris</name>
    <name type="common">Field mustard</name>
    <dbReference type="NCBI Taxonomy" id="3711"/>
    <lineage>
        <taxon>Eukaryota</taxon>
        <taxon>Viridiplantae</taxon>
        <taxon>Streptophyta</taxon>
        <taxon>Embryophyta</taxon>
        <taxon>Tracheophyta</taxon>
        <taxon>Spermatophyta</taxon>
        <taxon>Magnoliopsida</taxon>
        <taxon>eudicotyledons</taxon>
        <taxon>Gunneridae</taxon>
        <taxon>Pentapetalae</taxon>
        <taxon>rosids</taxon>
        <taxon>malvids</taxon>
        <taxon>Brassicales</taxon>
        <taxon>Brassicaceae</taxon>
        <taxon>Brassiceae</taxon>
        <taxon>Brassica</taxon>
    </lineage>
</organism>
<dbReference type="AlphaFoldDB" id="M4E2Z6"/>
<reference evidence="3 4" key="1">
    <citation type="journal article" date="2011" name="Nat. Genet.">
        <title>The genome of the mesopolyploid crop species Brassica rapa.</title>
        <authorList>
            <consortium name="Brassica rapa Genome Sequencing Project Consortium"/>
            <person name="Wang X."/>
            <person name="Wang H."/>
            <person name="Wang J."/>
            <person name="Sun R."/>
            <person name="Wu J."/>
            <person name="Liu S."/>
            <person name="Bai Y."/>
            <person name="Mun J.H."/>
            <person name="Bancroft I."/>
            <person name="Cheng F."/>
            <person name="Huang S."/>
            <person name="Li X."/>
            <person name="Hua W."/>
            <person name="Wang J."/>
            <person name="Wang X."/>
            <person name="Freeling M."/>
            <person name="Pires J.C."/>
            <person name="Paterson A.H."/>
            <person name="Chalhoub B."/>
            <person name="Wang B."/>
            <person name="Hayward A."/>
            <person name="Sharpe A.G."/>
            <person name="Park B.S."/>
            <person name="Weisshaar B."/>
            <person name="Liu B."/>
            <person name="Li B."/>
            <person name="Liu B."/>
            <person name="Tong C."/>
            <person name="Song C."/>
            <person name="Duran C."/>
            <person name="Peng C."/>
            <person name="Geng C."/>
            <person name="Koh C."/>
            <person name="Lin C."/>
            <person name="Edwards D."/>
            <person name="Mu D."/>
            <person name="Shen D."/>
            <person name="Soumpourou E."/>
            <person name="Li F."/>
            <person name="Fraser F."/>
            <person name="Conant G."/>
            <person name="Lassalle G."/>
            <person name="King G.J."/>
            <person name="Bonnema G."/>
            <person name="Tang H."/>
            <person name="Wang H."/>
            <person name="Belcram H."/>
            <person name="Zhou H."/>
            <person name="Hirakawa H."/>
            <person name="Abe H."/>
            <person name="Guo H."/>
            <person name="Wang H."/>
            <person name="Jin H."/>
            <person name="Parkin I.A."/>
            <person name="Batley J."/>
            <person name="Kim J.S."/>
            <person name="Just J."/>
            <person name="Li J."/>
            <person name="Xu J."/>
            <person name="Deng J."/>
            <person name="Kim J.A."/>
            <person name="Li J."/>
            <person name="Yu J."/>
            <person name="Meng J."/>
            <person name="Wang J."/>
            <person name="Min J."/>
            <person name="Poulain J."/>
            <person name="Wang J."/>
            <person name="Hatakeyama K."/>
            <person name="Wu K."/>
            <person name="Wang L."/>
            <person name="Fang L."/>
            <person name="Trick M."/>
            <person name="Links M.G."/>
            <person name="Zhao M."/>
            <person name="Jin M."/>
            <person name="Ramchiary N."/>
            <person name="Drou N."/>
            <person name="Berkman P.J."/>
            <person name="Cai Q."/>
            <person name="Huang Q."/>
            <person name="Li R."/>
            <person name="Tabata S."/>
            <person name="Cheng S."/>
            <person name="Zhang S."/>
            <person name="Zhang S."/>
            <person name="Huang S."/>
            <person name="Sato S."/>
            <person name="Sun S."/>
            <person name="Kwon S.J."/>
            <person name="Choi S.R."/>
            <person name="Lee T.H."/>
            <person name="Fan W."/>
            <person name="Zhao X."/>
            <person name="Tan X."/>
            <person name="Xu X."/>
            <person name="Wang Y."/>
            <person name="Qiu Y."/>
            <person name="Yin Y."/>
            <person name="Li Y."/>
            <person name="Du Y."/>
            <person name="Liao Y."/>
            <person name="Lim Y."/>
            <person name="Narusaka Y."/>
            <person name="Wang Y."/>
            <person name="Wang Z."/>
            <person name="Li Z."/>
            <person name="Wang Z."/>
            <person name="Xiong Z."/>
            <person name="Zhang Z."/>
        </authorList>
    </citation>
    <scope>NUCLEOTIDE SEQUENCE [LARGE SCALE GENOMIC DNA]</scope>
    <source>
        <strain evidence="3 4">cv. Chiifu-401-42</strain>
    </source>
</reference>
<dbReference type="HOGENOM" id="CLU_022840_0_1_1"/>
<feature type="compositionally biased region" description="Polar residues" evidence="1">
    <location>
        <begin position="685"/>
        <end position="698"/>
    </location>
</feature>
<name>M4E2Z6_BRACM</name>
<feature type="compositionally biased region" description="Polar residues" evidence="1">
    <location>
        <begin position="551"/>
        <end position="568"/>
    </location>
</feature>
<dbReference type="OMA" id="GMESNRW"/>
<feature type="compositionally biased region" description="Polar residues" evidence="1">
    <location>
        <begin position="710"/>
        <end position="721"/>
    </location>
</feature>
<feature type="region of interest" description="Disordered" evidence="1">
    <location>
        <begin position="398"/>
        <end position="465"/>
    </location>
</feature>
<dbReference type="STRING" id="51351.M4E2Z6"/>
<dbReference type="InterPro" id="IPR024752">
    <property type="entry name" value="Myb/SANT-like_dom"/>
</dbReference>
<dbReference type="Pfam" id="PF12776">
    <property type="entry name" value="Myb_DNA-bind_3"/>
    <property type="match status" value="1"/>
</dbReference>
<evidence type="ECO:0000259" key="2">
    <source>
        <dbReference type="Pfam" id="PF12776"/>
    </source>
</evidence>
<accession>M4E2Z6</accession>
<feature type="compositionally biased region" description="Pro residues" evidence="1">
    <location>
        <begin position="590"/>
        <end position="601"/>
    </location>
</feature>
<dbReference type="EnsemblPlants" id="Bra023147.1">
    <property type="protein sequence ID" value="Bra023147.1-P"/>
    <property type="gene ID" value="Bra023147"/>
</dbReference>
<dbReference type="PANTHER" id="PTHR31704:SF50">
    <property type="entry name" value="MYB_SANT-LIKE DOMAIN-CONTAINING PROTEIN"/>
    <property type="match status" value="1"/>
</dbReference>
<feature type="compositionally biased region" description="Polar residues" evidence="1">
    <location>
        <begin position="439"/>
        <end position="451"/>
    </location>
</feature>